<evidence type="ECO:0000313" key="4">
    <source>
        <dbReference type="Proteomes" id="UP000769766"/>
    </source>
</evidence>
<reference evidence="3" key="1">
    <citation type="submission" date="2020-07" db="EMBL/GenBank/DDBJ databases">
        <title>Huge and variable diversity of episymbiotic CPR bacteria and DPANN archaea in groundwater ecosystems.</title>
        <authorList>
            <person name="He C.Y."/>
            <person name="Keren R."/>
            <person name="Whittaker M."/>
            <person name="Farag I.F."/>
            <person name="Doudna J."/>
            <person name="Cate J.H.D."/>
            <person name="Banfield J.F."/>
        </authorList>
    </citation>
    <scope>NUCLEOTIDE SEQUENCE</scope>
    <source>
        <strain evidence="3">NC_groundwater_672_Ag_B-0.1um_62_36</strain>
    </source>
</reference>
<dbReference type="AlphaFoldDB" id="A0A932CMH1"/>
<comment type="caution">
    <text evidence="3">The sequence shown here is derived from an EMBL/GenBank/DDBJ whole genome shotgun (WGS) entry which is preliminary data.</text>
</comment>
<proteinExistence type="predicted"/>
<dbReference type="EMBL" id="JACPRF010000054">
    <property type="protein sequence ID" value="MBI2875601.1"/>
    <property type="molecule type" value="Genomic_DNA"/>
</dbReference>
<keyword evidence="1" id="KW-0472">Membrane</keyword>
<name>A0A932CMH1_UNCTE</name>
<feature type="non-terminal residue" evidence="3">
    <location>
        <position position="153"/>
    </location>
</feature>
<organism evidence="3 4">
    <name type="scientific">Tectimicrobiota bacterium</name>
    <dbReference type="NCBI Taxonomy" id="2528274"/>
    <lineage>
        <taxon>Bacteria</taxon>
        <taxon>Pseudomonadati</taxon>
        <taxon>Nitrospinota/Tectimicrobiota group</taxon>
        <taxon>Candidatus Tectimicrobiota</taxon>
    </lineage>
</organism>
<evidence type="ECO:0000313" key="3">
    <source>
        <dbReference type="EMBL" id="MBI2875601.1"/>
    </source>
</evidence>
<keyword evidence="1" id="KW-0812">Transmembrane</keyword>
<keyword evidence="1" id="KW-1133">Transmembrane helix</keyword>
<dbReference type="InterPro" id="IPR007891">
    <property type="entry name" value="CHASE3"/>
</dbReference>
<feature type="transmembrane region" description="Helical" evidence="1">
    <location>
        <begin position="12"/>
        <end position="31"/>
    </location>
</feature>
<accession>A0A932CMH1</accession>
<dbReference type="Pfam" id="PF05227">
    <property type="entry name" value="CHASE3"/>
    <property type="match status" value="1"/>
</dbReference>
<evidence type="ECO:0000259" key="2">
    <source>
        <dbReference type="Pfam" id="PF05227"/>
    </source>
</evidence>
<gene>
    <name evidence="3" type="ORF">HYY20_01825</name>
</gene>
<dbReference type="Proteomes" id="UP000769766">
    <property type="component" value="Unassembled WGS sequence"/>
</dbReference>
<evidence type="ECO:0000256" key="1">
    <source>
        <dbReference type="SAM" id="Phobius"/>
    </source>
</evidence>
<sequence>MAPKLTIAKKMLLGYLSMALLTIAVGAYALYNLHQQNQITRSMVSDSFPVLDHSKDLVNILLAQERSEKRFLVSGDPDFVALFQARGQEFRRLLAHLQQQVPRAKRKRLKRIGALHADYEAHFLREVPQVLREGTMDPFLLSQDEGTRRLNQV</sequence>
<protein>
    <submittedName>
        <fullName evidence="3">CHASE3 domain-containing protein</fullName>
    </submittedName>
</protein>
<feature type="domain" description="CHASE3" evidence="2">
    <location>
        <begin position="42"/>
        <end position="149"/>
    </location>
</feature>